<sequence length="203" mass="22539">MLKQLLTENWIFKHRSTVTCVSGLILALAAFTAVPGINAQAPQVAPQLSCKDDPRFRAFDFWSGTWDVLDQTSGQHAGRNTIRVIENGCALHESWAGNSGSTGTSLNYFNPVTGVWRQVWVSSGAYAVDIEGTAQPGRVRLTGDIWYYTPGTRLPFRGTWSLNSDGSVRQLFEQRNPTTQEWEIWFDGLYTACTIEQEGAAQC</sequence>
<dbReference type="AlphaFoldDB" id="A0A3M0CG04"/>
<keyword evidence="2" id="KW-1185">Reference proteome</keyword>
<dbReference type="OrthoDB" id="8902597at2"/>
<name>A0A3M0CG04_9PROT</name>
<dbReference type="RefSeq" id="WP_121937889.1">
    <property type="nucleotide sequence ID" value="NZ_REFR01000010.1"/>
</dbReference>
<dbReference type="EMBL" id="REFR01000010">
    <property type="protein sequence ID" value="RMB08531.1"/>
    <property type="molecule type" value="Genomic_DNA"/>
</dbReference>
<gene>
    <name evidence="1" type="ORF">BXY39_1166</name>
</gene>
<dbReference type="InParanoid" id="A0A3M0CG04"/>
<protein>
    <submittedName>
        <fullName evidence="1">Uncharacterized protein</fullName>
    </submittedName>
</protein>
<comment type="caution">
    <text evidence="1">The sequence shown here is derived from an EMBL/GenBank/DDBJ whole genome shotgun (WGS) entry which is preliminary data.</text>
</comment>
<reference evidence="1 2" key="1">
    <citation type="submission" date="2018-10" db="EMBL/GenBank/DDBJ databases">
        <title>Genomic Encyclopedia of Archaeal and Bacterial Type Strains, Phase II (KMG-II): from individual species to whole genera.</title>
        <authorList>
            <person name="Goeker M."/>
        </authorList>
    </citation>
    <scope>NUCLEOTIDE SEQUENCE [LARGE SCALE GENOMIC DNA]</scope>
    <source>
        <strain evidence="1 2">DSM 25217</strain>
    </source>
</reference>
<accession>A0A3M0CG04</accession>
<organism evidence="1 2">
    <name type="scientific">Eilatimonas milleporae</name>
    <dbReference type="NCBI Taxonomy" id="911205"/>
    <lineage>
        <taxon>Bacteria</taxon>
        <taxon>Pseudomonadati</taxon>
        <taxon>Pseudomonadota</taxon>
        <taxon>Alphaproteobacteria</taxon>
        <taxon>Kordiimonadales</taxon>
        <taxon>Kordiimonadaceae</taxon>
        <taxon>Eilatimonas</taxon>
    </lineage>
</organism>
<proteinExistence type="predicted"/>
<evidence type="ECO:0000313" key="1">
    <source>
        <dbReference type="EMBL" id="RMB08531.1"/>
    </source>
</evidence>
<dbReference type="Proteomes" id="UP000271227">
    <property type="component" value="Unassembled WGS sequence"/>
</dbReference>
<evidence type="ECO:0000313" key="2">
    <source>
        <dbReference type="Proteomes" id="UP000271227"/>
    </source>
</evidence>